<dbReference type="InterPro" id="IPR037143">
    <property type="entry name" value="4-PPantetheinyl_Trfase_dom_sf"/>
</dbReference>
<protein>
    <recommendedName>
        <fullName evidence="2">4'-phosphopantetheinyl transferase domain-containing protein</fullName>
    </recommendedName>
</protein>
<gene>
    <name evidence="3" type="ORF">FUAX_42230</name>
</gene>
<dbReference type="SUPFAM" id="SSF56214">
    <property type="entry name" value="4'-phosphopantetheinyl transferase"/>
    <property type="match status" value="2"/>
</dbReference>
<evidence type="ECO:0000259" key="2">
    <source>
        <dbReference type="Pfam" id="PF01648"/>
    </source>
</evidence>
<dbReference type="KEGG" id="fax:FUAX_42230"/>
<dbReference type="GO" id="GO:0000287">
    <property type="term" value="F:magnesium ion binding"/>
    <property type="evidence" value="ECO:0007669"/>
    <property type="project" value="InterPro"/>
</dbReference>
<geneLocation type="plasmid" evidence="3 4">
    <name>pFA2</name>
</geneLocation>
<evidence type="ECO:0000313" key="3">
    <source>
        <dbReference type="EMBL" id="BDD11791.1"/>
    </source>
</evidence>
<dbReference type="InterPro" id="IPR008278">
    <property type="entry name" value="4-PPantetheinyl_Trfase_dom"/>
</dbReference>
<sequence length="238" mass="26155">MEIDKKAISHSIKSWVRSLEIDGRVYAFSIAVVEGVADSSVLSKEELQTFEELGELRKASYCLGRVAAKSAVSALVPSLGFDRIEILSGIFGQPVLRCDSLRGFNVSIAHTGEVALAIVFPEEVPCGVDVEKLREGVSEMIAPELSYGERKLLAGSGKDAEAVRIWGAKEAMSKVLRTGMAVPARFFEINESEKRGGGKVYRYQHFDEYLAVTYTTSEVVFVFAVPIVIVKVIEGFYY</sequence>
<dbReference type="Pfam" id="PF01648">
    <property type="entry name" value="ACPS"/>
    <property type="match status" value="1"/>
</dbReference>
<name>A0AAU9CRL5_9BACT</name>
<keyword evidence="4" id="KW-1185">Reference proteome</keyword>
<dbReference type="RefSeq" id="WP_338395191.1">
    <property type="nucleotide sequence ID" value="NZ_AP025316.1"/>
</dbReference>
<evidence type="ECO:0000313" key="4">
    <source>
        <dbReference type="Proteomes" id="UP001348817"/>
    </source>
</evidence>
<dbReference type="Proteomes" id="UP001348817">
    <property type="component" value="Plasmid pFA2"/>
</dbReference>
<keyword evidence="1" id="KW-0808">Transferase</keyword>
<dbReference type="GO" id="GO:0008897">
    <property type="term" value="F:holo-[acyl-carrier-protein] synthase activity"/>
    <property type="evidence" value="ECO:0007669"/>
    <property type="project" value="InterPro"/>
</dbReference>
<dbReference type="EMBL" id="AP025316">
    <property type="protein sequence ID" value="BDD11791.1"/>
    <property type="molecule type" value="Genomic_DNA"/>
</dbReference>
<accession>A0AAU9CRL5</accession>
<dbReference type="Gene3D" id="3.90.470.20">
    <property type="entry name" value="4'-phosphopantetheinyl transferase domain"/>
    <property type="match status" value="2"/>
</dbReference>
<keyword evidence="3" id="KW-0614">Plasmid</keyword>
<organism evidence="3 4">
    <name type="scientific">Fulvitalea axinellae</name>
    <dbReference type="NCBI Taxonomy" id="1182444"/>
    <lineage>
        <taxon>Bacteria</taxon>
        <taxon>Pseudomonadati</taxon>
        <taxon>Bacteroidota</taxon>
        <taxon>Cytophagia</taxon>
        <taxon>Cytophagales</taxon>
        <taxon>Persicobacteraceae</taxon>
        <taxon>Fulvitalea</taxon>
    </lineage>
</organism>
<reference evidence="3 4" key="1">
    <citation type="submission" date="2021-12" db="EMBL/GenBank/DDBJ databases">
        <title>Genome sequencing of bacteria with rrn-lacking chromosome and rrn-plasmid.</title>
        <authorList>
            <person name="Anda M."/>
            <person name="Iwasaki W."/>
        </authorList>
    </citation>
    <scope>NUCLEOTIDE SEQUENCE [LARGE SCALE GENOMIC DNA]</scope>
    <source>
        <strain evidence="3 4">DSM 100852</strain>
        <plasmid evidence="3 4">pFA2</plasmid>
    </source>
</reference>
<proteinExistence type="predicted"/>
<evidence type="ECO:0000256" key="1">
    <source>
        <dbReference type="ARBA" id="ARBA00022679"/>
    </source>
</evidence>
<feature type="domain" description="4'-phosphopantetheinyl transferase" evidence="2">
    <location>
        <begin position="125"/>
        <end position="196"/>
    </location>
</feature>
<dbReference type="AlphaFoldDB" id="A0AAU9CRL5"/>